<comment type="subcellular location">
    <subcellularLocation>
        <location evidence="1">Cytoplasm</location>
        <location evidence="1">Cytoskeleton</location>
        <location evidence="1">Cilium basal body</location>
    </subcellularLocation>
</comment>
<evidence type="ECO:0000256" key="5">
    <source>
        <dbReference type="SAM" id="MobiDB-lite"/>
    </source>
</evidence>
<evidence type="ECO:0000256" key="2">
    <source>
        <dbReference type="ARBA" id="ARBA00022794"/>
    </source>
</evidence>
<dbReference type="InterPro" id="IPR056327">
    <property type="entry name" value="ARMC9_CTLH-like_dom"/>
</dbReference>
<dbReference type="InterPro" id="IPR040369">
    <property type="entry name" value="ARMC9"/>
</dbReference>
<dbReference type="Gene3D" id="1.25.10.10">
    <property type="entry name" value="Leucine-rich Repeat Variant"/>
    <property type="match status" value="1"/>
</dbReference>
<evidence type="ECO:0000259" key="7">
    <source>
        <dbReference type="Pfam" id="PF23138"/>
    </source>
</evidence>
<feature type="coiled-coil region" evidence="4">
    <location>
        <begin position="359"/>
        <end position="386"/>
    </location>
</feature>
<proteinExistence type="predicted"/>
<dbReference type="Pfam" id="PF21050">
    <property type="entry name" value="ARMC9_ARM"/>
    <property type="match status" value="1"/>
</dbReference>
<sequence>MEFPAENNENCNARPRLIQNLDSCFEVESSCVELIFEFLDCQGFENTKEAFKLEAANAGFPLLKIRRFEKDRIKRSSALKLFNGIESSECPAFFKDWDEMVPANIKAQTAYKKLTIYLYTYFSTHSTGDAQTQNYVTNDNTPTDSERKGLGKYSAILDQKGSMSENEEKDQPEDSTVSAGQDQGPATALPQSLDQITKLNGTFVLEKPLFKSIPRIEADGIDDTEPPTPKRERSESRDFEVDSLEDYGERRRNSSGFSLAGQETNQITSAMAMFKLFLSEHGAEFASEPEFLPYFALPFVENPKEHPTFTKVFEETWIENLRSNLADFLIEHSCGEQAVPELVSMYKTVAKNELKTAGKIEEKKSYKELKRRMHKLKRDHQNLVGVANELASALEKSVQGEAVDLKLTLMKCANIFPDLFPTHLPPHHKKWHSPDRYSVNKRNQVLVVDLDVKKIKHDLNEGSVKAQLLLLQALRWMLTKSKNDDRGEVVRWLCKHDILGLKDGSVKEFLAPVVTPHPIQQAVTRVMNALSSLKEGRKYLESSESAIDLLVDLTKQKELDPVTEDMLIAVLQKLSIRKERADMFVKRNLVEWILEKLEHQPQKIFTLEYSTSLLMNLALTLQPDYWNSCAEKITDVLMSLIGTDRQVRSKALEFVCGSLCCALRNDRVNELCKRRGLNLKLSSSLANYAGDPVMQKQIQALLKIHQRIAKPEEYMNSISTYNDDDLMEDPDDLDPEIDEQDPVTGSPNGSDLLQQQYCHVFNPPRVGRSPARLHTIPASPVAILPAWAQYAQ</sequence>
<feature type="region of interest" description="Disordered" evidence="5">
    <location>
        <begin position="130"/>
        <end position="188"/>
    </location>
</feature>
<organism evidence="8 9">
    <name type="scientific">Nesidiocoris tenuis</name>
    <dbReference type="NCBI Taxonomy" id="355587"/>
    <lineage>
        <taxon>Eukaryota</taxon>
        <taxon>Metazoa</taxon>
        <taxon>Ecdysozoa</taxon>
        <taxon>Arthropoda</taxon>
        <taxon>Hexapoda</taxon>
        <taxon>Insecta</taxon>
        <taxon>Pterygota</taxon>
        <taxon>Neoptera</taxon>
        <taxon>Paraneoptera</taxon>
        <taxon>Hemiptera</taxon>
        <taxon>Heteroptera</taxon>
        <taxon>Panheteroptera</taxon>
        <taxon>Cimicomorpha</taxon>
        <taxon>Miridae</taxon>
        <taxon>Dicyphina</taxon>
        <taxon>Nesidiocoris</taxon>
    </lineage>
</organism>
<evidence type="ECO:0000256" key="3">
    <source>
        <dbReference type="ARBA" id="ARBA00023273"/>
    </source>
</evidence>
<feature type="region of interest" description="Disordered" evidence="5">
    <location>
        <begin position="216"/>
        <end position="261"/>
    </location>
</feature>
<evidence type="ECO:0000313" key="9">
    <source>
        <dbReference type="Proteomes" id="UP001307889"/>
    </source>
</evidence>
<dbReference type="PANTHER" id="PTHR14881">
    <property type="entry name" value="LISH DOMAIN-CONTAINING PROTEIN ARMC9"/>
    <property type="match status" value="1"/>
</dbReference>
<dbReference type="EMBL" id="AP028912">
    <property type="protein sequence ID" value="BES93862.1"/>
    <property type="molecule type" value="Genomic_DNA"/>
</dbReference>
<evidence type="ECO:0000256" key="1">
    <source>
        <dbReference type="ARBA" id="ARBA00004120"/>
    </source>
</evidence>
<reference evidence="8 9" key="1">
    <citation type="submission" date="2023-09" db="EMBL/GenBank/DDBJ databases">
        <title>Nesidiocoris tenuis whole genome shotgun sequence.</title>
        <authorList>
            <person name="Shibata T."/>
            <person name="Shimoda M."/>
            <person name="Kobayashi T."/>
            <person name="Uehara T."/>
        </authorList>
    </citation>
    <scope>NUCLEOTIDE SEQUENCE [LARGE SCALE GENOMIC DNA]</scope>
    <source>
        <strain evidence="8 9">Japan</strain>
    </source>
</reference>
<feature type="compositionally biased region" description="Basic and acidic residues" evidence="5">
    <location>
        <begin position="228"/>
        <end position="240"/>
    </location>
</feature>
<dbReference type="Proteomes" id="UP001307889">
    <property type="component" value="Chromosome 4"/>
</dbReference>
<feature type="region of interest" description="Disordered" evidence="5">
    <location>
        <begin position="721"/>
        <end position="749"/>
    </location>
</feature>
<dbReference type="PANTHER" id="PTHR14881:SF4">
    <property type="entry name" value="LISH DOMAIN-CONTAINING PROTEIN ARMC9"/>
    <property type="match status" value="1"/>
</dbReference>
<name>A0ABN7ATW7_9HEMI</name>
<dbReference type="InterPro" id="IPR011989">
    <property type="entry name" value="ARM-like"/>
</dbReference>
<dbReference type="InterPro" id="IPR016024">
    <property type="entry name" value="ARM-type_fold"/>
</dbReference>
<keyword evidence="3" id="KW-0966">Cell projection</keyword>
<feature type="compositionally biased region" description="Polar residues" evidence="5">
    <location>
        <begin position="130"/>
        <end position="143"/>
    </location>
</feature>
<keyword evidence="2" id="KW-0970">Cilium biogenesis/degradation</keyword>
<feature type="compositionally biased region" description="Acidic residues" evidence="5">
    <location>
        <begin position="722"/>
        <end position="741"/>
    </location>
</feature>
<evidence type="ECO:0000259" key="6">
    <source>
        <dbReference type="Pfam" id="PF21050"/>
    </source>
</evidence>
<protein>
    <submittedName>
        <fullName evidence="8">Armadillo repeat containing 9</fullName>
    </submittedName>
</protein>
<evidence type="ECO:0000256" key="4">
    <source>
        <dbReference type="SAM" id="Coils"/>
    </source>
</evidence>
<gene>
    <name evidence="8" type="ORF">NTJ_06673</name>
</gene>
<evidence type="ECO:0000313" key="8">
    <source>
        <dbReference type="EMBL" id="BES93862.1"/>
    </source>
</evidence>
<dbReference type="SUPFAM" id="SSF48371">
    <property type="entry name" value="ARM repeat"/>
    <property type="match status" value="1"/>
</dbReference>
<accession>A0ABN7ATW7</accession>
<keyword evidence="9" id="KW-1185">Reference proteome</keyword>
<feature type="domain" description="LisH" evidence="6">
    <location>
        <begin position="585"/>
        <end position="703"/>
    </location>
</feature>
<keyword evidence="4" id="KW-0175">Coiled coil</keyword>
<dbReference type="Pfam" id="PF23138">
    <property type="entry name" value="CTLH_Armc9"/>
    <property type="match status" value="1"/>
</dbReference>
<feature type="domain" description="ARMC9 CTLH-like" evidence="7">
    <location>
        <begin position="263"/>
        <end position="330"/>
    </location>
</feature>
<dbReference type="InterPro" id="IPR048959">
    <property type="entry name" value="ARMC9_ARM_dom"/>
</dbReference>